<feature type="transmembrane region" description="Helical" evidence="1">
    <location>
        <begin position="26"/>
        <end position="45"/>
    </location>
</feature>
<dbReference type="RefSeq" id="WP_142584191.1">
    <property type="nucleotide sequence ID" value="NZ_CABFPH010000053.1"/>
</dbReference>
<keyword evidence="1" id="KW-1133">Transmembrane helix</keyword>
<evidence type="ECO:0000313" key="2">
    <source>
        <dbReference type="EMBL" id="VUD72910.1"/>
    </source>
</evidence>
<gene>
    <name evidence="2" type="ORF">MET9862_03517</name>
</gene>
<reference evidence="2 3" key="1">
    <citation type="submission" date="2019-06" db="EMBL/GenBank/DDBJ databases">
        <authorList>
            <person name="Rodrigo-Torres L."/>
            <person name="Arahal R. D."/>
            <person name="Lucena T."/>
        </authorList>
    </citation>
    <scope>NUCLEOTIDE SEQUENCE [LARGE SCALE GENOMIC DNA]</scope>
    <source>
        <strain evidence="2 3">SB0023/3</strain>
    </source>
</reference>
<name>A0A509EFG3_9HYPH</name>
<keyword evidence="3" id="KW-1185">Reference proteome</keyword>
<dbReference type="Proteomes" id="UP000410984">
    <property type="component" value="Unassembled WGS sequence"/>
</dbReference>
<evidence type="ECO:0000256" key="1">
    <source>
        <dbReference type="SAM" id="Phobius"/>
    </source>
</evidence>
<accession>A0A509EFG3</accession>
<dbReference type="AlphaFoldDB" id="A0A509EFG3"/>
<keyword evidence="1" id="KW-0812">Transmembrane</keyword>
<protein>
    <submittedName>
        <fullName evidence="2">Uncharacterized protein</fullName>
    </submittedName>
</protein>
<organism evidence="2 3">
    <name type="scientific">Methylobacterium symbioticum</name>
    <dbReference type="NCBI Taxonomy" id="2584084"/>
    <lineage>
        <taxon>Bacteria</taxon>
        <taxon>Pseudomonadati</taxon>
        <taxon>Pseudomonadota</taxon>
        <taxon>Alphaproteobacteria</taxon>
        <taxon>Hyphomicrobiales</taxon>
        <taxon>Methylobacteriaceae</taxon>
        <taxon>Methylobacterium</taxon>
    </lineage>
</organism>
<evidence type="ECO:0000313" key="3">
    <source>
        <dbReference type="Proteomes" id="UP000410984"/>
    </source>
</evidence>
<proteinExistence type="predicted"/>
<sequence>MGKATLVLALVSAMRAFGGAAHGQGIVGGAVGAGVGGVNGALGIWPRYRRVHDARGYRVHRHHYRCR</sequence>
<keyword evidence="1" id="KW-0472">Membrane</keyword>
<dbReference type="EMBL" id="CABFPH010000053">
    <property type="protein sequence ID" value="VUD72910.1"/>
    <property type="molecule type" value="Genomic_DNA"/>
</dbReference>